<evidence type="ECO:0000313" key="2">
    <source>
        <dbReference type="Proteomes" id="UP000324222"/>
    </source>
</evidence>
<accession>A0A5B7GY00</accession>
<gene>
    <name evidence="1" type="ORF">E2C01_055823</name>
</gene>
<protein>
    <submittedName>
        <fullName evidence="1">Uncharacterized protein</fullName>
    </submittedName>
</protein>
<name>A0A5B7GY00_PORTR</name>
<comment type="caution">
    <text evidence="1">The sequence shown here is derived from an EMBL/GenBank/DDBJ whole genome shotgun (WGS) entry which is preliminary data.</text>
</comment>
<keyword evidence="2" id="KW-1185">Reference proteome</keyword>
<reference evidence="1 2" key="1">
    <citation type="submission" date="2019-05" db="EMBL/GenBank/DDBJ databases">
        <title>Another draft genome of Portunus trituberculatus and its Hox gene families provides insights of decapod evolution.</title>
        <authorList>
            <person name="Jeong J.-H."/>
            <person name="Song I."/>
            <person name="Kim S."/>
            <person name="Choi T."/>
            <person name="Kim D."/>
            <person name="Ryu S."/>
            <person name="Kim W."/>
        </authorList>
    </citation>
    <scope>NUCLEOTIDE SEQUENCE [LARGE SCALE GENOMIC DNA]</scope>
    <source>
        <tissue evidence="1">Muscle</tissue>
    </source>
</reference>
<dbReference type="Proteomes" id="UP000324222">
    <property type="component" value="Unassembled WGS sequence"/>
</dbReference>
<evidence type="ECO:0000313" key="1">
    <source>
        <dbReference type="EMBL" id="MPC61748.1"/>
    </source>
</evidence>
<dbReference type="EMBL" id="VSRR010018881">
    <property type="protein sequence ID" value="MPC61748.1"/>
    <property type="molecule type" value="Genomic_DNA"/>
</dbReference>
<proteinExistence type="predicted"/>
<dbReference type="AlphaFoldDB" id="A0A5B7GY00"/>
<organism evidence="1 2">
    <name type="scientific">Portunus trituberculatus</name>
    <name type="common">Swimming crab</name>
    <name type="synonym">Neptunus trituberculatus</name>
    <dbReference type="NCBI Taxonomy" id="210409"/>
    <lineage>
        <taxon>Eukaryota</taxon>
        <taxon>Metazoa</taxon>
        <taxon>Ecdysozoa</taxon>
        <taxon>Arthropoda</taxon>
        <taxon>Crustacea</taxon>
        <taxon>Multicrustacea</taxon>
        <taxon>Malacostraca</taxon>
        <taxon>Eumalacostraca</taxon>
        <taxon>Eucarida</taxon>
        <taxon>Decapoda</taxon>
        <taxon>Pleocyemata</taxon>
        <taxon>Brachyura</taxon>
        <taxon>Eubrachyura</taxon>
        <taxon>Portunoidea</taxon>
        <taxon>Portunidae</taxon>
        <taxon>Portuninae</taxon>
        <taxon>Portunus</taxon>
    </lineage>
</organism>
<sequence length="119" mass="13846">MVSVGSGRRLRVDSNPTKYELEAMPFVDLRLHPHLNSSSYTLFHPYSTLQSPETRKMITYSFISLPKCALATRTDIQPAQLPYCLDLLTLRMAGPHEHPVRWTRCWEFRLRAEHSHIHS</sequence>